<dbReference type="PROSITE" id="PS00766">
    <property type="entry name" value="THF_DHG_CYH_1"/>
    <property type="match status" value="1"/>
</dbReference>
<dbReference type="PRINTS" id="PR00085">
    <property type="entry name" value="THFDHDRGNASE"/>
</dbReference>
<evidence type="ECO:0000259" key="8">
    <source>
        <dbReference type="Pfam" id="PF00763"/>
    </source>
</evidence>
<evidence type="ECO:0000256" key="6">
    <source>
        <dbReference type="ARBA" id="ARBA00023002"/>
    </source>
</evidence>
<dbReference type="PANTHER" id="PTHR48099">
    <property type="entry name" value="C-1-TETRAHYDROFOLATE SYNTHASE, CYTOPLASMIC-RELATED"/>
    <property type="match status" value="1"/>
</dbReference>
<dbReference type="FunFam" id="3.40.50.720:FF:000189">
    <property type="entry name" value="Bifunctional protein FolD"/>
    <property type="match status" value="1"/>
</dbReference>
<dbReference type="GO" id="GO:0035999">
    <property type="term" value="P:tetrahydrofolate interconversion"/>
    <property type="evidence" value="ECO:0007669"/>
    <property type="project" value="TreeGrafter"/>
</dbReference>
<dbReference type="EMBL" id="SNRY01005921">
    <property type="protein sequence ID" value="KAA6313782.1"/>
    <property type="molecule type" value="Genomic_DNA"/>
</dbReference>
<name>A0A5J4PXK5_9ZZZZ</name>
<dbReference type="Gene3D" id="3.40.50.10860">
    <property type="entry name" value="Leucine Dehydrogenase, chain A, domain 1"/>
    <property type="match status" value="1"/>
</dbReference>
<protein>
    <submittedName>
        <fullName evidence="10">Bifunctional protein FolD protein</fullName>
    </submittedName>
</protein>
<feature type="domain" description="Tetrahydrofolate dehydrogenase/cyclohydrolase NAD(P)-binding" evidence="9">
    <location>
        <begin position="143"/>
        <end position="294"/>
    </location>
</feature>
<proteinExistence type="inferred from homology"/>
<dbReference type="GO" id="GO:0004477">
    <property type="term" value="F:methenyltetrahydrofolate cyclohydrolase activity"/>
    <property type="evidence" value="ECO:0007669"/>
    <property type="project" value="TreeGrafter"/>
</dbReference>
<evidence type="ECO:0000256" key="3">
    <source>
        <dbReference type="ARBA" id="ARBA00022563"/>
    </source>
</evidence>
<dbReference type="InterPro" id="IPR000672">
    <property type="entry name" value="THF_DH/CycHdrlase"/>
</dbReference>
<dbReference type="Pfam" id="PF00763">
    <property type="entry name" value="THF_DHG_CYH"/>
    <property type="match status" value="1"/>
</dbReference>
<dbReference type="InterPro" id="IPR036291">
    <property type="entry name" value="NAD(P)-bd_dom_sf"/>
</dbReference>
<dbReference type="AlphaFoldDB" id="A0A5J4PXK5"/>
<feature type="domain" description="Tetrahydrofolate dehydrogenase/cyclohydrolase catalytic" evidence="8">
    <location>
        <begin position="11"/>
        <end position="124"/>
    </location>
</feature>
<dbReference type="CDD" id="cd01080">
    <property type="entry name" value="NAD_bind_m-THF_DH_Cyclohyd"/>
    <property type="match status" value="1"/>
</dbReference>
<dbReference type="InterPro" id="IPR020631">
    <property type="entry name" value="THF_DH/CycHdrlase_NAD-bd_dom"/>
</dbReference>
<comment type="subunit">
    <text evidence="2">Homodimer.</text>
</comment>
<dbReference type="InterPro" id="IPR046346">
    <property type="entry name" value="Aminoacid_DH-like_N_sf"/>
</dbReference>
<keyword evidence="3" id="KW-0554">One-carbon metabolism</keyword>
<keyword evidence="7" id="KW-0511">Multifunctional enzyme</keyword>
<evidence type="ECO:0000256" key="7">
    <source>
        <dbReference type="ARBA" id="ARBA00023268"/>
    </source>
</evidence>
<dbReference type="Gene3D" id="3.40.50.720">
    <property type="entry name" value="NAD(P)-binding Rossmann-like Domain"/>
    <property type="match status" value="1"/>
</dbReference>
<comment type="caution">
    <text evidence="10">The sequence shown here is derived from an EMBL/GenBank/DDBJ whole genome shotgun (WGS) entry which is preliminary data.</text>
</comment>
<dbReference type="SUPFAM" id="SSF51735">
    <property type="entry name" value="NAD(P)-binding Rossmann-fold domains"/>
    <property type="match status" value="1"/>
</dbReference>
<keyword evidence="4" id="KW-0378">Hydrolase</keyword>
<evidence type="ECO:0000256" key="1">
    <source>
        <dbReference type="ARBA" id="ARBA00004777"/>
    </source>
</evidence>
<accession>A0A5J4PXK5</accession>
<evidence type="ECO:0000256" key="2">
    <source>
        <dbReference type="ARBA" id="ARBA00011738"/>
    </source>
</evidence>
<reference evidence="10" key="1">
    <citation type="submission" date="2019-03" db="EMBL/GenBank/DDBJ databases">
        <title>Single cell metagenomics reveals metabolic interactions within the superorganism composed of flagellate Streblomastix strix and complex community of Bacteroidetes bacteria on its surface.</title>
        <authorList>
            <person name="Treitli S.C."/>
            <person name="Kolisko M."/>
            <person name="Husnik F."/>
            <person name="Keeling P."/>
            <person name="Hampl V."/>
        </authorList>
    </citation>
    <scope>NUCLEOTIDE SEQUENCE</scope>
    <source>
        <strain evidence="10">STM</strain>
    </source>
</reference>
<dbReference type="InterPro" id="IPR020867">
    <property type="entry name" value="THF_DH/CycHdrlase_CS"/>
</dbReference>
<dbReference type="InterPro" id="IPR020630">
    <property type="entry name" value="THF_DH/CycHdrlase_cat_dom"/>
</dbReference>
<organism evidence="10">
    <name type="scientific">termite gut metagenome</name>
    <dbReference type="NCBI Taxonomy" id="433724"/>
    <lineage>
        <taxon>unclassified sequences</taxon>
        <taxon>metagenomes</taxon>
        <taxon>organismal metagenomes</taxon>
    </lineage>
</organism>
<keyword evidence="6" id="KW-0560">Oxidoreductase</keyword>
<dbReference type="FunFam" id="3.40.50.10860:FF:000005">
    <property type="entry name" value="C-1-tetrahydrofolate synthase, cytoplasmic, putative"/>
    <property type="match status" value="1"/>
</dbReference>
<dbReference type="PROSITE" id="PS00767">
    <property type="entry name" value="THF_DHG_CYH_2"/>
    <property type="match status" value="1"/>
</dbReference>
<evidence type="ECO:0000313" key="10">
    <source>
        <dbReference type="EMBL" id="KAA6313782.1"/>
    </source>
</evidence>
<dbReference type="GO" id="GO:0004488">
    <property type="term" value="F:methylenetetrahydrofolate dehydrogenase (NADP+) activity"/>
    <property type="evidence" value="ECO:0007669"/>
    <property type="project" value="InterPro"/>
</dbReference>
<evidence type="ECO:0000256" key="5">
    <source>
        <dbReference type="ARBA" id="ARBA00022857"/>
    </source>
</evidence>
<dbReference type="GO" id="GO:0005829">
    <property type="term" value="C:cytosol"/>
    <property type="evidence" value="ECO:0007669"/>
    <property type="project" value="TreeGrafter"/>
</dbReference>
<dbReference type="Pfam" id="PF02882">
    <property type="entry name" value="THF_DHG_CYH_C"/>
    <property type="match status" value="1"/>
</dbReference>
<evidence type="ECO:0000259" key="9">
    <source>
        <dbReference type="Pfam" id="PF02882"/>
    </source>
</evidence>
<dbReference type="NCBIfam" id="NF010782">
    <property type="entry name" value="PRK14185.1"/>
    <property type="match status" value="1"/>
</dbReference>
<dbReference type="SUPFAM" id="SSF53223">
    <property type="entry name" value="Aminoacid dehydrogenase-like, N-terminal domain"/>
    <property type="match status" value="1"/>
</dbReference>
<comment type="pathway">
    <text evidence="1">One-carbon metabolism; tetrahydrofolate interconversion.</text>
</comment>
<dbReference type="PANTHER" id="PTHR48099:SF5">
    <property type="entry name" value="C-1-TETRAHYDROFOLATE SYNTHASE, CYTOPLASMIC"/>
    <property type="match status" value="1"/>
</dbReference>
<sequence>MPDQNHIEKPGAVISQQIKEEIAAEVTEIVASGGKRPHLAAILVGHDGGSETYVASKVKACAECGFKSSLIRYEDNVSENELLAKVCELNADADVDGFIVQLPLPKHISEQKVIETIDYRKDVDGFHPINVGRMSIGLPCYISATPNGILELMKRYKIETAGKKCVVLGRSNIVGKPMATLMMQKAYPGDATVTVCHSRSKDLVKECREADIIIAALGQPEFVTADMVKEGAVVIDVGTTRVPSDKTKSGFKLTGDVKYDEVAPKCSFITPVPGGVGPMTIVSLMKNTLLAGKKAIYR</sequence>
<evidence type="ECO:0000256" key="4">
    <source>
        <dbReference type="ARBA" id="ARBA00022801"/>
    </source>
</evidence>
<dbReference type="HAMAP" id="MF_01576">
    <property type="entry name" value="THF_DHG_CYH"/>
    <property type="match status" value="1"/>
</dbReference>
<keyword evidence="5" id="KW-0521">NADP</keyword>
<gene>
    <name evidence="10" type="ORF">EZS27_035500</name>
</gene>